<reference evidence="1 3" key="2">
    <citation type="journal article" date="2019" name="BMC Evol. Biol.">
        <title>Comparative genomics of Mycobacterium mucogenicum and Mycobacterium neoaurum clade members emphasizing tRNA and non-coding RNA.</title>
        <authorList>
            <person name="Behra P.R.K."/>
            <person name="Pettersson B.M.F."/>
            <person name="Das S."/>
            <person name="Dasgupta S."/>
            <person name="Kirsebom L.A."/>
        </authorList>
    </citation>
    <scope>NUCLEOTIDE SEQUENCE [LARGE SCALE GENOMIC DNA]</scope>
    <source>
        <strain evidence="1 3">DSM 44124</strain>
    </source>
</reference>
<accession>A0A8H2JCX4</accession>
<sequence length="231" mass="23347">MRSAGLTHIAIVPSAPILVPELASGAAAELADLTAAVRCAAQDLPARWVAIGVGPDDDRVSSDAVGTFAGYGADVRVTFTPDSSGEVRPLPLCALIAGWVRGNVTAGATVDVRVFADDLAPDIALERGRALRAELESAADPVGVLVVADGANTLTAAAPGGFDPDSVARQAQWDEALGTGDVATIAGLSGALGRVAYQVLAGLAGPDPKATELYRGAPYGVGYFVGTWTPQ</sequence>
<organism evidence="2">
    <name type="scientific">Mycolicibacterium mucogenicum DSM 44124</name>
    <dbReference type="NCBI Taxonomy" id="1226753"/>
    <lineage>
        <taxon>Bacteria</taxon>
        <taxon>Bacillati</taxon>
        <taxon>Actinomycetota</taxon>
        <taxon>Actinomycetes</taxon>
        <taxon>Mycobacteriales</taxon>
        <taxon>Mycobacteriaceae</taxon>
        <taxon>Mycolicibacterium</taxon>
    </lineage>
</organism>
<dbReference type="AlphaFoldDB" id="A0A8H2JCX4"/>
<reference evidence="1 3" key="3">
    <citation type="journal article" date="2019" name="Sci. Rep.">
        <title>Insight into the biology of Mycobacterium mucogenicum and Mycobacterium neoaurum clade members.</title>
        <authorList>
            <person name="Behra P.R.K."/>
            <person name="Pettersson B.M.F."/>
            <person name="Ramesh M."/>
            <person name="Dasgupta S."/>
            <person name="Kirsebom L.A."/>
        </authorList>
    </citation>
    <scope>NUCLEOTIDE SEQUENCE [LARGE SCALE GENOMIC DNA]</scope>
    <source>
        <strain evidence="1 3">DSM 44124</strain>
    </source>
</reference>
<dbReference type="EMBL" id="CP062008">
    <property type="protein sequence ID" value="QPG71603.1"/>
    <property type="molecule type" value="Genomic_DNA"/>
</dbReference>
<reference evidence="2" key="1">
    <citation type="submission" date="2018-01" db="EMBL/GenBank/DDBJ databases">
        <title>Comparative genomics of Mycobacterium mucogenicum and Mycobacterium neoaurum clade members emphasizing tRNA and non-coding RNA.</title>
        <authorList>
            <person name="Behra P.R.K."/>
            <person name="Pettersson B.M.F."/>
            <person name="Das S."/>
            <person name="Dasgupta S."/>
            <person name="Kirsebom L.A."/>
        </authorList>
    </citation>
    <scope>NUCLEOTIDE SEQUENCE</scope>
    <source>
        <strain evidence="2">DSM 44124</strain>
    </source>
</reference>
<dbReference type="KEGG" id="mmuc:C1S78_012070"/>
<keyword evidence="3" id="KW-1185">Reference proteome</keyword>
<dbReference type="RefSeq" id="WP_082370993.1">
    <property type="nucleotide sequence ID" value="NZ_ANBS01000012.1"/>
</dbReference>
<protein>
    <submittedName>
        <fullName evidence="2">Uncharacterized protein</fullName>
    </submittedName>
</protein>
<dbReference type="EMBL" id="POTL01000001">
    <property type="protein sequence ID" value="TLH53000.1"/>
    <property type="molecule type" value="Genomic_DNA"/>
</dbReference>
<dbReference type="GeneID" id="76725653"/>
<dbReference type="Gene3D" id="3.40.830.10">
    <property type="entry name" value="LigB-like"/>
    <property type="match status" value="1"/>
</dbReference>
<evidence type="ECO:0000313" key="2">
    <source>
        <dbReference type="EMBL" id="TLH53000.1"/>
    </source>
</evidence>
<proteinExistence type="predicted"/>
<gene>
    <name evidence="1" type="ORF">C1S78_012070</name>
    <name evidence="2" type="ORF">C1S78_12040</name>
</gene>
<name>A0A8H2JCX4_MYCMU</name>
<dbReference type="Proteomes" id="UP000309231">
    <property type="component" value="Chromosome"/>
</dbReference>
<evidence type="ECO:0000313" key="1">
    <source>
        <dbReference type="EMBL" id="QPG71603.1"/>
    </source>
</evidence>
<evidence type="ECO:0000313" key="3">
    <source>
        <dbReference type="Proteomes" id="UP000309231"/>
    </source>
</evidence>